<dbReference type="SMART" id="SM00267">
    <property type="entry name" value="GGDEF"/>
    <property type="match status" value="1"/>
</dbReference>
<dbReference type="Gene3D" id="3.20.20.450">
    <property type="entry name" value="EAL domain"/>
    <property type="match status" value="1"/>
</dbReference>
<dbReference type="Gene3D" id="3.30.70.270">
    <property type="match status" value="1"/>
</dbReference>
<dbReference type="EMBL" id="JAZDQV010000007">
    <property type="protein sequence ID" value="MEE1877695.1"/>
    <property type="molecule type" value="Genomic_DNA"/>
</dbReference>
<gene>
    <name evidence="4" type="ORF">VRS74_08370</name>
</gene>
<proteinExistence type="predicted"/>
<name>A0ABU7GFK1_9SPHN</name>
<comment type="caution">
    <text evidence="4">The sequence shown here is derived from an EMBL/GenBank/DDBJ whole genome shotgun (WGS) entry which is preliminary data.</text>
</comment>
<dbReference type="InterPro" id="IPR035919">
    <property type="entry name" value="EAL_sf"/>
</dbReference>
<dbReference type="SUPFAM" id="SSF55073">
    <property type="entry name" value="Nucleotide cyclase"/>
    <property type="match status" value="1"/>
</dbReference>
<evidence type="ECO:0000313" key="5">
    <source>
        <dbReference type="Proteomes" id="UP001343492"/>
    </source>
</evidence>
<protein>
    <submittedName>
        <fullName evidence="4">EAL domain-containing protein</fullName>
    </submittedName>
</protein>
<keyword evidence="1" id="KW-0812">Transmembrane</keyword>
<dbReference type="Pfam" id="PF00990">
    <property type="entry name" value="GGDEF"/>
    <property type="match status" value="1"/>
</dbReference>
<dbReference type="NCBIfam" id="TIGR00254">
    <property type="entry name" value="GGDEF"/>
    <property type="match status" value="1"/>
</dbReference>
<dbReference type="PROSITE" id="PS50883">
    <property type="entry name" value="EAL"/>
    <property type="match status" value="1"/>
</dbReference>
<dbReference type="CDD" id="cd01948">
    <property type="entry name" value="EAL"/>
    <property type="match status" value="1"/>
</dbReference>
<dbReference type="InterPro" id="IPR050706">
    <property type="entry name" value="Cyclic-di-GMP_PDE-like"/>
</dbReference>
<dbReference type="InterPro" id="IPR043128">
    <property type="entry name" value="Rev_trsase/Diguanyl_cyclase"/>
</dbReference>
<feature type="domain" description="EAL" evidence="2">
    <location>
        <begin position="253"/>
        <end position="501"/>
    </location>
</feature>
<dbReference type="SMART" id="SM00052">
    <property type="entry name" value="EAL"/>
    <property type="match status" value="1"/>
</dbReference>
<reference evidence="4 5" key="1">
    <citation type="submission" date="2024-01" db="EMBL/GenBank/DDBJ databases">
        <title>The genome sequence of Erythrobacteraceae sp. strain 1XM1-14.</title>
        <authorList>
            <person name="Liu Y."/>
        </authorList>
    </citation>
    <scope>NUCLEOTIDE SEQUENCE [LARGE SCALE GENOMIC DNA]</scope>
    <source>
        <strain evidence="4 5">1XM1-14</strain>
    </source>
</reference>
<dbReference type="InterPro" id="IPR029787">
    <property type="entry name" value="Nucleotide_cyclase"/>
</dbReference>
<keyword evidence="1" id="KW-0472">Membrane</keyword>
<evidence type="ECO:0000313" key="4">
    <source>
        <dbReference type="EMBL" id="MEE1877695.1"/>
    </source>
</evidence>
<dbReference type="Proteomes" id="UP001343492">
    <property type="component" value="Unassembled WGS sequence"/>
</dbReference>
<organism evidence="4 5">
    <name type="scientific">Altererythrobacter litoralis</name>
    <dbReference type="NCBI Taxonomy" id="3113904"/>
    <lineage>
        <taxon>Bacteria</taxon>
        <taxon>Pseudomonadati</taxon>
        <taxon>Pseudomonadota</taxon>
        <taxon>Alphaproteobacteria</taxon>
        <taxon>Sphingomonadales</taxon>
        <taxon>Erythrobacteraceae</taxon>
        <taxon>Altererythrobacter</taxon>
    </lineage>
</organism>
<feature type="transmembrane region" description="Helical" evidence="1">
    <location>
        <begin position="44"/>
        <end position="63"/>
    </location>
</feature>
<dbReference type="RefSeq" id="WP_354144801.1">
    <property type="nucleotide sequence ID" value="NZ_JAZDQV010000007.1"/>
</dbReference>
<keyword evidence="5" id="KW-1185">Reference proteome</keyword>
<dbReference type="SUPFAM" id="SSF141868">
    <property type="entry name" value="EAL domain-like"/>
    <property type="match status" value="1"/>
</dbReference>
<dbReference type="Pfam" id="PF00563">
    <property type="entry name" value="EAL"/>
    <property type="match status" value="1"/>
</dbReference>
<sequence length="504" mass="55057">MDLGKHSLASILVAAGTAMVALTGLAVVAVTSSADGLPADDWKQLSLMMCSSSCATIFVLSLLHADLKKFYAQLADRERFARREARLDGLTELANRKALYEDLASITETTSSAEPGCLAILDLDEFKNVNDMLGHGIGDHLLIEVASRLRCALPQNSWAYRLGGDEFAIIFHGYGLGEAKQACEKIREELTRDYFVAGLHAAVGCSVGAAEIKAGGSLSEVMRRSDLAMYEAKSEGNGVAVFDDRMERELSRSTELTVRLRESLENKVDISTKFQPIFNREMELVSLEGLFRWCDREFGEVPACEAIQIAKKSRLLNHISLFVAQIACDQVGRLDRIRLCLNLEVVQLFDANFMKELSEMIHASSIGAARVQLEFSERDLVDYWDKIKLPLHGLVEQGFLVAVDDFGSSNASLTRLASLGVSGVKLDPSVLRFAQESGNISVMRAKTNLAHSLGMSVTCNGISTAEEEDIAHQSGCDFLQGYRLGRPHPLGVFAAQTKRALAAA</sequence>
<dbReference type="PROSITE" id="PS50887">
    <property type="entry name" value="GGDEF"/>
    <property type="match status" value="1"/>
</dbReference>
<evidence type="ECO:0000256" key="1">
    <source>
        <dbReference type="SAM" id="Phobius"/>
    </source>
</evidence>
<dbReference type="CDD" id="cd01949">
    <property type="entry name" value="GGDEF"/>
    <property type="match status" value="1"/>
</dbReference>
<dbReference type="PANTHER" id="PTHR33121">
    <property type="entry name" value="CYCLIC DI-GMP PHOSPHODIESTERASE PDEF"/>
    <property type="match status" value="1"/>
</dbReference>
<dbReference type="PANTHER" id="PTHR33121:SF70">
    <property type="entry name" value="SIGNALING PROTEIN YKOW"/>
    <property type="match status" value="1"/>
</dbReference>
<keyword evidence="1" id="KW-1133">Transmembrane helix</keyword>
<feature type="domain" description="GGDEF" evidence="3">
    <location>
        <begin position="114"/>
        <end position="244"/>
    </location>
</feature>
<evidence type="ECO:0000259" key="3">
    <source>
        <dbReference type="PROSITE" id="PS50887"/>
    </source>
</evidence>
<evidence type="ECO:0000259" key="2">
    <source>
        <dbReference type="PROSITE" id="PS50883"/>
    </source>
</evidence>
<accession>A0ABU7GFK1</accession>
<dbReference type="InterPro" id="IPR000160">
    <property type="entry name" value="GGDEF_dom"/>
</dbReference>
<dbReference type="InterPro" id="IPR001633">
    <property type="entry name" value="EAL_dom"/>
</dbReference>